<gene>
    <name evidence="1" type="ORF">MCOR_39236</name>
</gene>
<reference evidence="1 2" key="1">
    <citation type="submission" date="2020-06" db="EMBL/GenBank/DDBJ databases">
        <authorList>
            <person name="Li R."/>
            <person name="Bekaert M."/>
        </authorList>
    </citation>
    <scope>NUCLEOTIDE SEQUENCE [LARGE SCALE GENOMIC DNA]</scope>
    <source>
        <strain evidence="2">wild</strain>
    </source>
</reference>
<dbReference type="EMBL" id="CACVKT020007119">
    <property type="protein sequence ID" value="CAC5405561.1"/>
    <property type="molecule type" value="Genomic_DNA"/>
</dbReference>
<dbReference type="AlphaFoldDB" id="A0A6J8DD40"/>
<accession>A0A6J8DD40</accession>
<organism evidence="1 2">
    <name type="scientific">Mytilus coruscus</name>
    <name type="common">Sea mussel</name>
    <dbReference type="NCBI Taxonomy" id="42192"/>
    <lineage>
        <taxon>Eukaryota</taxon>
        <taxon>Metazoa</taxon>
        <taxon>Spiralia</taxon>
        <taxon>Lophotrochozoa</taxon>
        <taxon>Mollusca</taxon>
        <taxon>Bivalvia</taxon>
        <taxon>Autobranchia</taxon>
        <taxon>Pteriomorphia</taxon>
        <taxon>Mytilida</taxon>
        <taxon>Mytiloidea</taxon>
        <taxon>Mytilidae</taxon>
        <taxon>Mytilinae</taxon>
        <taxon>Mytilus</taxon>
    </lineage>
</organism>
<dbReference type="OrthoDB" id="7476844at2759"/>
<keyword evidence="2" id="KW-1185">Reference proteome</keyword>
<evidence type="ECO:0000313" key="1">
    <source>
        <dbReference type="EMBL" id="CAC5405561.1"/>
    </source>
</evidence>
<proteinExistence type="predicted"/>
<dbReference type="Proteomes" id="UP000507470">
    <property type="component" value="Unassembled WGS sequence"/>
</dbReference>
<evidence type="ECO:0000313" key="2">
    <source>
        <dbReference type="Proteomes" id="UP000507470"/>
    </source>
</evidence>
<protein>
    <recommendedName>
        <fullName evidence="3">Reverse transcriptase domain-containing protein</fullName>
    </recommendedName>
</protein>
<name>A0A6J8DD40_MYTCO</name>
<sequence length="289" mass="32613">MRGAMYGVPYFQTLLKQSDICFLTEHWLNETNVCFLHNIIDEFHVVYSISSSCMNSSRGSGETAKLIRKSSGFRIKTLEIQNDRICGVILSIDGFQGNVNVRREEKYEDIKNAAEVDIGEFFRTARKMRKQGPATDKIAYDDIEAKTPEDILNGAQTLLNVVNSYALKWRLKYNASKSSVMTFTPPRKTRNNNDSAACLNLGNVLERKGTCTYAGTFINSDGKTFDRSDSSSKKLKQKLHSLYTVRVKPRGMSASTNNLIRKRIILTTALYACETLGQLHLYSTVKLKC</sequence>
<evidence type="ECO:0008006" key="3">
    <source>
        <dbReference type="Google" id="ProtNLM"/>
    </source>
</evidence>